<name>A0A9Q1J7D4_SYNKA</name>
<feature type="compositionally biased region" description="Gly residues" evidence="1">
    <location>
        <begin position="121"/>
        <end position="135"/>
    </location>
</feature>
<dbReference type="PANTHER" id="PTHR23074">
    <property type="entry name" value="AAA DOMAIN-CONTAINING"/>
    <property type="match status" value="1"/>
</dbReference>
<dbReference type="GO" id="GO:0008568">
    <property type="term" value="F:microtubule severing ATPase activity"/>
    <property type="evidence" value="ECO:0007669"/>
    <property type="project" value="TreeGrafter"/>
</dbReference>
<dbReference type="Gene3D" id="3.40.50.300">
    <property type="entry name" value="P-loop containing nucleotide triphosphate hydrolases"/>
    <property type="match status" value="1"/>
</dbReference>
<feature type="region of interest" description="Disordered" evidence="1">
    <location>
        <begin position="74"/>
        <end position="166"/>
    </location>
</feature>
<feature type="region of interest" description="Disordered" evidence="1">
    <location>
        <begin position="244"/>
        <end position="293"/>
    </location>
</feature>
<dbReference type="SUPFAM" id="SSF52540">
    <property type="entry name" value="P-loop containing nucleoside triphosphate hydrolases"/>
    <property type="match status" value="1"/>
</dbReference>
<dbReference type="Proteomes" id="UP001152622">
    <property type="component" value="Chromosome 3"/>
</dbReference>
<feature type="domain" description="ATPase AAA-type core" evidence="2">
    <location>
        <begin position="343"/>
        <end position="436"/>
    </location>
</feature>
<organism evidence="3 4">
    <name type="scientific">Synaphobranchus kaupii</name>
    <name type="common">Kaup's arrowtooth eel</name>
    <dbReference type="NCBI Taxonomy" id="118154"/>
    <lineage>
        <taxon>Eukaryota</taxon>
        <taxon>Metazoa</taxon>
        <taxon>Chordata</taxon>
        <taxon>Craniata</taxon>
        <taxon>Vertebrata</taxon>
        <taxon>Euteleostomi</taxon>
        <taxon>Actinopterygii</taxon>
        <taxon>Neopterygii</taxon>
        <taxon>Teleostei</taxon>
        <taxon>Anguilliformes</taxon>
        <taxon>Synaphobranchidae</taxon>
        <taxon>Synaphobranchus</taxon>
    </lineage>
</organism>
<evidence type="ECO:0000313" key="3">
    <source>
        <dbReference type="EMBL" id="KAJ8370036.1"/>
    </source>
</evidence>
<dbReference type="PANTHER" id="PTHR23074:SF33">
    <property type="entry name" value="FIDGETIN-LIKE PROTEIN 2"/>
    <property type="match status" value="1"/>
</dbReference>
<dbReference type="GO" id="GO:0005524">
    <property type="term" value="F:ATP binding"/>
    <property type="evidence" value="ECO:0007669"/>
    <property type="project" value="InterPro"/>
</dbReference>
<reference evidence="3" key="1">
    <citation type="journal article" date="2023" name="Science">
        <title>Genome structures resolve the early diversification of teleost fishes.</title>
        <authorList>
            <person name="Parey E."/>
            <person name="Louis A."/>
            <person name="Montfort J."/>
            <person name="Bouchez O."/>
            <person name="Roques C."/>
            <person name="Iampietro C."/>
            <person name="Lluch J."/>
            <person name="Castinel A."/>
            <person name="Donnadieu C."/>
            <person name="Desvignes T."/>
            <person name="Floi Bucao C."/>
            <person name="Jouanno E."/>
            <person name="Wen M."/>
            <person name="Mejri S."/>
            <person name="Dirks R."/>
            <person name="Jansen H."/>
            <person name="Henkel C."/>
            <person name="Chen W.J."/>
            <person name="Zahm M."/>
            <person name="Cabau C."/>
            <person name="Klopp C."/>
            <person name="Thompson A.W."/>
            <person name="Robinson-Rechavi M."/>
            <person name="Braasch I."/>
            <person name="Lecointre G."/>
            <person name="Bobe J."/>
            <person name="Postlethwait J.H."/>
            <person name="Berthelot C."/>
            <person name="Roest Crollius H."/>
            <person name="Guiguen Y."/>
        </authorList>
    </citation>
    <scope>NUCLEOTIDE SEQUENCE</scope>
    <source>
        <strain evidence="3">WJC10195</strain>
    </source>
</reference>
<protein>
    <recommendedName>
        <fullName evidence="2">ATPase AAA-type core domain-containing protein</fullName>
    </recommendedName>
</protein>
<gene>
    <name evidence="3" type="ORF">SKAU_G00100640</name>
</gene>
<feature type="compositionally biased region" description="Polar residues" evidence="1">
    <location>
        <begin position="153"/>
        <end position="166"/>
    </location>
</feature>
<evidence type="ECO:0000256" key="1">
    <source>
        <dbReference type="SAM" id="MobiDB-lite"/>
    </source>
</evidence>
<dbReference type="AlphaFoldDB" id="A0A9Q1J7D4"/>
<keyword evidence="4" id="KW-1185">Reference proteome</keyword>
<comment type="caution">
    <text evidence="3">The sequence shown here is derived from an EMBL/GenBank/DDBJ whole genome shotgun (WGS) entry which is preliminary data.</text>
</comment>
<dbReference type="InterPro" id="IPR050304">
    <property type="entry name" value="MT-severing_AAA_ATPase"/>
</dbReference>
<sequence>MHWTPEHAQSVRHWPEQHLDVSSTTSSPAHKSELHGGRGRSYSYAWANDDISALTASSLLKRYAEKYSGALDSPYDRAPMGGYPEAGPFGPLNGQKGELDPWPLSHAAEGPYALAPPPGHEGLGGAKVAGAGSTGGSERPLGPGYTPPGPVYNYSTSSYPHQPSLAPSYTHPSAPYLPSSLAAPTPLPPRPTVVGGSYVYQGQGLGGVEPGGTLKRKAFEMSVEEEEGEGSRYRKYGYEHTKPGGGSPYSVSDSKAECHSNGFGPASAGPQAFKPSKPPSQTGGEELGKFGGLKPLVSPPYGGGLARAAGRPEPFCCLGPEAAARRRWPGAWPPSWVRPSSGVSGASLASEWKGEAEKLLRALFSAAAARQPAVVLVSQAEALADEGPRRQLRSCLEATQAGTGAAGLVIAVCATRRPDLLEDAMHRCFAKRYCVGLPDAGGRRQVLLQALAPLGCRLSERELAAVLQRTEGFSVPELHQLCQQASASASAPSPARLHGLPTPLAPPAFKDFENAFCKVRPHATAKELDTCAEWSKLHGQ</sequence>
<proteinExistence type="predicted"/>
<dbReference type="GO" id="GO:0016887">
    <property type="term" value="F:ATP hydrolysis activity"/>
    <property type="evidence" value="ECO:0007669"/>
    <property type="project" value="InterPro"/>
</dbReference>
<dbReference type="InterPro" id="IPR003959">
    <property type="entry name" value="ATPase_AAA_core"/>
</dbReference>
<dbReference type="Gene3D" id="1.10.8.60">
    <property type="match status" value="1"/>
</dbReference>
<dbReference type="EMBL" id="JAINUF010000003">
    <property type="protein sequence ID" value="KAJ8370036.1"/>
    <property type="molecule type" value="Genomic_DNA"/>
</dbReference>
<dbReference type="InterPro" id="IPR027417">
    <property type="entry name" value="P-loop_NTPase"/>
</dbReference>
<feature type="compositionally biased region" description="Basic and acidic residues" evidence="1">
    <location>
        <begin position="229"/>
        <end position="239"/>
    </location>
</feature>
<evidence type="ECO:0000313" key="4">
    <source>
        <dbReference type="Proteomes" id="UP001152622"/>
    </source>
</evidence>
<accession>A0A9Q1J7D4</accession>
<dbReference type="Pfam" id="PF00004">
    <property type="entry name" value="AAA"/>
    <property type="match status" value="1"/>
</dbReference>
<evidence type="ECO:0000259" key="2">
    <source>
        <dbReference type="Pfam" id="PF00004"/>
    </source>
</evidence>
<dbReference type="OrthoDB" id="8803010at2759"/>
<feature type="compositionally biased region" description="Polar residues" evidence="1">
    <location>
        <begin position="20"/>
        <end position="29"/>
    </location>
</feature>
<feature type="region of interest" description="Disordered" evidence="1">
    <location>
        <begin position="1"/>
        <end position="38"/>
    </location>
</feature>
<feature type="region of interest" description="Disordered" evidence="1">
    <location>
        <begin position="220"/>
        <end position="239"/>
    </location>
</feature>